<evidence type="ECO:0000313" key="2">
    <source>
        <dbReference type="Proteomes" id="UP001304423"/>
    </source>
</evidence>
<accession>A0AAX4F492</accession>
<dbReference type="Proteomes" id="UP001304423">
    <property type="component" value="Chromosome"/>
</dbReference>
<evidence type="ECO:0000313" key="1">
    <source>
        <dbReference type="EMBL" id="WOA54380.1"/>
    </source>
</evidence>
<dbReference type="AlphaFoldDB" id="A0AAX4F492"/>
<dbReference type="RefSeq" id="WP_316394343.1">
    <property type="nucleotide sequence ID" value="NZ_CP136339.1"/>
</dbReference>
<dbReference type="Pfam" id="PF10109">
    <property type="entry name" value="Phage_TAC_7"/>
    <property type="match status" value="1"/>
</dbReference>
<reference evidence="1" key="1">
    <citation type="submission" date="2023-10" db="EMBL/GenBank/DDBJ databases">
        <title>Clonality and diversity in the soft rot Dickeya solani phytopathogen.</title>
        <authorList>
            <person name="Pedron J."/>
            <person name="Van Gijsegem F."/>
            <person name="Portier P."/>
            <person name="Taghouti G."/>
        </authorList>
    </citation>
    <scope>NUCLEOTIDE SEQUENCE</scope>
    <source>
        <strain evidence="1">CFBP5647</strain>
    </source>
</reference>
<dbReference type="EMBL" id="CP136339">
    <property type="protein sequence ID" value="WOA54380.1"/>
    <property type="molecule type" value="Genomic_DNA"/>
</dbReference>
<dbReference type="InterPro" id="IPR019289">
    <property type="entry name" value="Phage_tail_E/E"/>
</dbReference>
<gene>
    <name evidence="1" type="ORF">RXA29_09275</name>
</gene>
<proteinExistence type="predicted"/>
<organism evidence="1 2">
    <name type="scientific">Dickeya solani</name>
    <dbReference type="NCBI Taxonomy" id="1089444"/>
    <lineage>
        <taxon>Bacteria</taxon>
        <taxon>Pseudomonadati</taxon>
        <taxon>Pseudomonadota</taxon>
        <taxon>Gammaproteobacteria</taxon>
        <taxon>Enterobacterales</taxon>
        <taxon>Pectobacteriaceae</taxon>
        <taxon>Dickeya</taxon>
    </lineage>
</organism>
<name>A0AAX4F492_9GAMM</name>
<protein>
    <submittedName>
        <fullName evidence="1">Phage tail assembly protein</fullName>
    </submittedName>
</protein>
<sequence length="99" mass="10774">MSQTITLQTPLTRSGGDVTTVTITDALKQAGSLRGLKVYDVMTSDVDALMTLIPRVTSPALTQDELRRMDVWDFCQFANAVATFLQPNSAPNEPETVAE</sequence>